<dbReference type="Proteomes" id="UP000266239">
    <property type="component" value="Unassembled WGS sequence"/>
</dbReference>
<reference evidence="1 2" key="1">
    <citation type="submission" date="2018-08" db="EMBL/GenBank/DDBJ databases">
        <title>Aphanomyces genome sequencing and annotation.</title>
        <authorList>
            <person name="Minardi D."/>
            <person name="Oidtmann B."/>
            <person name="Van Der Giezen M."/>
            <person name="Studholme D.J."/>
        </authorList>
    </citation>
    <scope>NUCLEOTIDE SEQUENCE [LARGE SCALE GENOMIC DNA]</scope>
    <source>
        <strain evidence="1 2">Yx</strain>
    </source>
</reference>
<name>A0A397BY34_APHAT</name>
<proteinExistence type="predicted"/>
<evidence type="ECO:0000313" key="2">
    <source>
        <dbReference type="Proteomes" id="UP000266239"/>
    </source>
</evidence>
<gene>
    <name evidence="1" type="ORF">DYB25_005857</name>
</gene>
<dbReference type="AlphaFoldDB" id="A0A397BY34"/>
<feature type="non-terminal residue" evidence="1">
    <location>
        <position position="1"/>
    </location>
</feature>
<comment type="caution">
    <text evidence="1">The sequence shown here is derived from an EMBL/GenBank/DDBJ whole genome shotgun (WGS) entry which is preliminary data.</text>
</comment>
<dbReference type="EMBL" id="QUTA01002136">
    <property type="protein sequence ID" value="RHY28447.1"/>
    <property type="molecule type" value="Genomic_DNA"/>
</dbReference>
<organism evidence="1 2">
    <name type="scientific">Aphanomyces astaci</name>
    <name type="common">Crayfish plague agent</name>
    <dbReference type="NCBI Taxonomy" id="112090"/>
    <lineage>
        <taxon>Eukaryota</taxon>
        <taxon>Sar</taxon>
        <taxon>Stramenopiles</taxon>
        <taxon>Oomycota</taxon>
        <taxon>Saprolegniomycetes</taxon>
        <taxon>Saprolegniales</taxon>
        <taxon>Verrucalvaceae</taxon>
        <taxon>Aphanomyces</taxon>
    </lineage>
</organism>
<dbReference type="VEuPathDB" id="FungiDB:H257_04060"/>
<protein>
    <submittedName>
        <fullName evidence="1">Uncharacterized protein</fullName>
    </submittedName>
</protein>
<sequence length="139" mass="15578">SLLGLKLSADKTPITLNAWWIAYSKTKGGEVICFKLSYSRQINLVDCANEYTRHLLASRGTNSLFLIKPAGYRSLGRILSALEGCYLALVKMRMIHIKTTDLPLVSKHIDSIDLSPYKLLHPTFSDHESTQGQRARVDT</sequence>
<accession>A0A397BY34</accession>
<evidence type="ECO:0000313" key="1">
    <source>
        <dbReference type="EMBL" id="RHY28447.1"/>
    </source>
</evidence>